<name>A0ABU4S585_9GAMM</name>
<keyword evidence="3" id="KW-1185">Reference proteome</keyword>
<organism evidence="2 3">
    <name type="scientific">Gilvimarinus gilvus</name>
    <dbReference type="NCBI Taxonomy" id="3058038"/>
    <lineage>
        <taxon>Bacteria</taxon>
        <taxon>Pseudomonadati</taxon>
        <taxon>Pseudomonadota</taxon>
        <taxon>Gammaproteobacteria</taxon>
        <taxon>Cellvibrionales</taxon>
        <taxon>Cellvibrionaceae</taxon>
        <taxon>Gilvimarinus</taxon>
    </lineage>
</organism>
<feature type="domain" description="Replication-associated protein G2P N-terminal" evidence="1">
    <location>
        <begin position="15"/>
        <end position="246"/>
    </location>
</feature>
<comment type="caution">
    <text evidence="2">The sequence shown here is derived from an EMBL/GenBank/DDBJ whole genome shotgun (WGS) entry which is preliminary data.</text>
</comment>
<dbReference type="Pfam" id="PF05144">
    <property type="entry name" value="Phage_CRI"/>
    <property type="match status" value="1"/>
</dbReference>
<proteinExistence type="predicted"/>
<dbReference type="RefSeq" id="WP_319835148.1">
    <property type="nucleotide sequence ID" value="NZ_JAXAFO010000079.1"/>
</dbReference>
<sequence length="349" mass="40129">MSAFDIKKEYLHAGMIDWLTLRLDLSHLPEPIARKLQAANSKIFKVNAVTGDIDWETYAWESVKSDTHQICFRVGGGLQIQGSPARLGLPNNAFGSLDIQYCATKMIDFAKLHFDLESLPPLKLWTCSRIDVTRNYLMQSGSEAKQALAYLKQAPEGRQKHSFESQGLYIGKGSSLHKGKIYLKGQDAKRCKKSGRAEYTEDQIKKSERLLRAEYTLNRHILNRFKKSGILWHQLNPQILLEMHENYFKEYFSVIEVTDMGDILEKLLKTAPTEGRAKSAYDCYVRIRMIGYEQAKESYSKTCWYRHLSFLKKAGLTRSDLQAINVIPLRKRSIEVSYPVRYWDDISAA</sequence>
<dbReference type="InterPro" id="IPR006516">
    <property type="entry name" value="G2P"/>
</dbReference>
<gene>
    <name evidence="2" type="ORF">SCD92_19520</name>
</gene>
<reference evidence="2 3" key="1">
    <citation type="submission" date="2023-11" db="EMBL/GenBank/DDBJ databases">
        <title>Gilvimarinus fulvus sp. nov., isolated from the surface of Kelp.</title>
        <authorList>
            <person name="Sun Y.Y."/>
            <person name="Gong Y."/>
            <person name="Du Z.J."/>
        </authorList>
    </citation>
    <scope>NUCLEOTIDE SEQUENCE [LARGE SCALE GENOMIC DNA]</scope>
    <source>
        <strain evidence="2 3">SDUM040013</strain>
    </source>
</reference>
<protein>
    <submittedName>
        <fullName evidence="2">Phage/plasmid replication protein, II/X family</fullName>
    </submittedName>
</protein>
<dbReference type="Proteomes" id="UP001273505">
    <property type="component" value="Unassembled WGS sequence"/>
</dbReference>
<evidence type="ECO:0000259" key="1">
    <source>
        <dbReference type="Pfam" id="PF05144"/>
    </source>
</evidence>
<dbReference type="NCBIfam" id="TIGR01629">
    <property type="entry name" value="rep_II_X"/>
    <property type="match status" value="1"/>
</dbReference>
<evidence type="ECO:0000313" key="3">
    <source>
        <dbReference type="Proteomes" id="UP001273505"/>
    </source>
</evidence>
<evidence type="ECO:0000313" key="2">
    <source>
        <dbReference type="EMBL" id="MDX6851561.1"/>
    </source>
</evidence>
<dbReference type="EMBL" id="JAXAFO010000079">
    <property type="protein sequence ID" value="MDX6851561.1"/>
    <property type="molecule type" value="Genomic_DNA"/>
</dbReference>
<dbReference type="InterPro" id="IPR022686">
    <property type="entry name" value="G2P_N"/>
</dbReference>
<accession>A0ABU4S585</accession>